<evidence type="ECO:0000256" key="3">
    <source>
        <dbReference type="ARBA" id="ARBA00023274"/>
    </source>
</evidence>
<comment type="function">
    <text evidence="4">Binds to 23S rRNA. One of the proteins that surrounds the polypeptide exit tunnel on the outside of the ribosome.</text>
</comment>
<evidence type="ECO:0000313" key="15">
    <source>
        <dbReference type="Proteomes" id="UP000549797"/>
    </source>
</evidence>
<evidence type="ECO:0000256" key="4">
    <source>
        <dbReference type="HAMAP-Rule" id="MF_01369"/>
    </source>
</evidence>
<evidence type="ECO:0000313" key="7">
    <source>
        <dbReference type="EMBL" id="NWJ84345.1"/>
    </source>
</evidence>
<dbReference type="GO" id="GO:0006412">
    <property type="term" value="P:translation"/>
    <property type="evidence" value="ECO:0007669"/>
    <property type="project" value="UniProtKB-UniRule"/>
</dbReference>
<reference evidence="6" key="2">
    <citation type="submission" date="2020-06" db="EMBL/GenBank/DDBJ databases">
        <authorList>
            <person name="Wang Y."/>
        </authorList>
    </citation>
    <scope>NUCLEOTIDE SEQUENCE</scope>
    <source>
        <strain evidence="10">D1a</strain>
        <strain evidence="5">L14</strain>
        <strain evidence="6">L15a</strain>
        <strain evidence="11">L19a</strain>
        <strain evidence="9">T1C4</strain>
        <strain evidence="8">T1L9</strain>
        <strain evidence="7">T3L1</strain>
    </source>
</reference>
<dbReference type="Proteomes" id="UP000520052">
    <property type="component" value="Unassembled WGS sequence"/>
</dbReference>
<dbReference type="EMBL" id="JACATJ010000011">
    <property type="protein sequence ID" value="NWK09439.1"/>
    <property type="molecule type" value="Genomic_DNA"/>
</dbReference>
<keyword evidence="2 4" id="KW-0689">Ribosomal protein</keyword>
<gene>
    <name evidence="4" type="primary">rpl23</name>
    <name evidence="8" type="ORF">HX840_06005</name>
    <name evidence="9" type="ORF">HX847_06265</name>
    <name evidence="10" type="ORF">HX852_06650</name>
    <name evidence="11" type="ORF">HX853_04650</name>
    <name evidence="7" type="ORF">HX854_06445</name>
    <name evidence="6" type="ORF">HX858_07255</name>
    <name evidence="5" type="ORF">HX860_06565</name>
</gene>
<dbReference type="Proteomes" id="UP000559282">
    <property type="component" value="Unassembled WGS sequence"/>
</dbReference>
<evidence type="ECO:0000313" key="12">
    <source>
        <dbReference type="Proteomes" id="UP000520052"/>
    </source>
</evidence>
<evidence type="ECO:0000313" key="10">
    <source>
        <dbReference type="EMBL" id="NWK09439.1"/>
    </source>
</evidence>
<dbReference type="EMBL" id="JACATG010000005">
    <property type="protein sequence ID" value="NWK13908.1"/>
    <property type="molecule type" value="Genomic_DNA"/>
</dbReference>
<evidence type="ECO:0000313" key="6">
    <source>
        <dbReference type="EMBL" id="NWJ57531.1"/>
    </source>
</evidence>
<evidence type="ECO:0000313" key="17">
    <source>
        <dbReference type="Proteomes" id="UP000575480"/>
    </source>
</evidence>
<dbReference type="Gene3D" id="3.30.70.330">
    <property type="match status" value="1"/>
</dbReference>
<dbReference type="InterPro" id="IPR012678">
    <property type="entry name" value="Ribosomal_uL23/eL15/eS24_sf"/>
</dbReference>
<dbReference type="GO" id="GO:0019843">
    <property type="term" value="F:rRNA binding"/>
    <property type="evidence" value="ECO:0007669"/>
    <property type="project" value="UniProtKB-UniRule"/>
</dbReference>
<evidence type="ECO:0000313" key="18">
    <source>
        <dbReference type="Proteomes" id="UP000587702"/>
    </source>
</evidence>
<evidence type="ECO:0000256" key="2">
    <source>
        <dbReference type="ARBA" id="ARBA00022980"/>
    </source>
</evidence>
<reference evidence="12 13" key="1">
    <citation type="journal article" date="2019" name="Environ. Microbiol.">
        <title>Genomics insights into ecotype formation of ammonia-oxidizing archaea in the deep ocean.</title>
        <authorList>
            <person name="Wang Y."/>
            <person name="Huang J.M."/>
            <person name="Cui G.J."/>
            <person name="Nunoura T."/>
            <person name="Takaki Y."/>
            <person name="Li W.L."/>
            <person name="Li J."/>
            <person name="Gao Z.M."/>
            <person name="Takai K."/>
            <person name="Zhang A.Q."/>
            <person name="Stepanauskas R."/>
        </authorList>
    </citation>
    <scope>NUCLEOTIDE SEQUENCE [LARGE SCALE GENOMIC DNA]</scope>
    <source>
        <strain evidence="10 15">D1a</strain>
        <strain evidence="5 18">L14</strain>
        <strain evidence="6 17">L15a</strain>
        <strain evidence="11 13">L19a</strain>
        <strain evidence="9 16">T1C4</strain>
        <strain evidence="8 14">T1L9</strain>
        <strain evidence="7 12">T3L1</strain>
    </source>
</reference>
<dbReference type="Proteomes" id="UP000547822">
    <property type="component" value="Unassembled WGS sequence"/>
</dbReference>
<evidence type="ECO:0000256" key="1">
    <source>
        <dbReference type="ARBA" id="ARBA00006700"/>
    </source>
</evidence>
<dbReference type="Pfam" id="PF00276">
    <property type="entry name" value="Ribosomal_L23"/>
    <property type="match status" value="1"/>
</dbReference>
<dbReference type="EMBL" id="JACATD010000007">
    <property type="protein sequence ID" value="NWK01435.1"/>
    <property type="molecule type" value="Genomic_DNA"/>
</dbReference>
<evidence type="ECO:0000313" key="11">
    <source>
        <dbReference type="EMBL" id="NWK13908.1"/>
    </source>
</evidence>
<evidence type="ECO:0000313" key="8">
    <source>
        <dbReference type="EMBL" id="NWK01435.1"/>
    </source>
</evidence>
<dbReference type="Proteomes" id="UP000549797">
    <property type="component" value="Unassembled WGS sequence"/>
</dbReference>
<comment type="caution">
    <text evidence="6">The sequence shown here is derived from an EMBL/GenBank/DDBJ whole genome shotgun (WGS) entry which is preliminary data.</text>
</comment>
<dbReference type="SUPFAM" id="SSF54189">
    <property type="entry name" value="Ribosomal proteins S24e, L23 and L15e"/>
    <property type="match status" value="1"/>
</dbReference>
<dbReference type="GO" id="GO:1990904">
    <property type="term" value="C:ribonucleoprotein complex"/>
    <property type="evidence" value="ECO:0007669"/>
    <property type="project" value="UniProtKB-KW"/>
</dbReference>
<accession>A0A7K4MXI0</accession>
<name>A0A7K4MXI0_9ARCH</name>
<dbReference type="EMBL" id="JACATF010000028">
    <property type="protein sequence ID" value="NWK07993.1"/>
    <property type="molecule type" value="Genomic_DNA"/>
</dbReference>
<organism evidence="6 17">
    <name type="scientific">Marine Group I thaumarchaeote</name>
    <dbReference type="NCBI Taxonomy" id="2511932"/>
    <lineage>
        <taxon>Archaea</taxon>
        <taxon>Nitrososphaerota</taxon>
        <taxon>Marine Group I</taxon>
    </lineage>
</organism>
<dbReference type="PANTHER" id="PTHR11620">
    <property type="entry name" value="60S RIBOSOMAL PROTEIN L23A"/>
    <property type="match status" value="1"/>
</dbReference>
<dbReference type="AlphaFoldDB" id="A0A7K4MXI0"/>
<keyword evidence="4" id="KW-0694">RNA-binding</keyword>
<dbReference type="HAMAP" id="MF_01369_A">
    <property type="entry name" value="Ribosomal_uL23_A"/>
    <property type="match status" value="1"/>
</dbReference>
<comment type="subunit">
    <text evidence="4">Part of the 50S ribosomal subunit. Contacts protein L29.</text>
</comment>
<dbReference type="NCBIfam" id="NF011118">
    <property type="entry name" value="PRK14548.1"/>
    <property type="match status" value="1"/>
</dbReference>
<evidence type="ECO:0000313" key="16">
    <source>
        <dbReference type="Proteomes" id="UP000559282"/>
    </source>
</evidence>
<evidence type="ECO:0000313" key="14">
    <source>
        <dbReference type="Proteomes" id="UP000547822"/>
    </source>
</evidence>
<dbReference type="EMBL" id="JACATC010000007">
    <property type="protein sequence ID" value="NWJ84345.1"/>
    <property type="molecule type" value="Genomic_DNA"/>
</dbReference>
<proteinExistence type="inferred from homology"/>
<dbReference type="InterPro" id="IPR013025">
    <property type="entry name" value="Ribosomal_uL23-like"/>
</dbReference>
<dbReference type="InterPro" id="IPR012677">
    <property type="entry name" value="Nucleotide-bd_a/b_plait_sf"/>
</dbReference>
<dbReference type="Proteomes" id="UP000535457">
    <property type="component" value="Unassembled WGS sequence"/>
</dbReference>
<evidence type="ECO:0000313" key="9">
    <source>
        <dbReference type="EMBL" id="NWK07993.1"/>
    </source>
</evidence>
<dbReference type="EMBL" id="JACATH010000007">
    <property type="protein sequence ID" value="NWJ57531.1"/>
    <property type="molecule type" value="Genomic_DNA"/>
</dbReference>
<dbReference type="GO" id="GO:0005840">
    <property type="term" value="C:ribosome"/>
    <property type="evidence" value="ECO:0007669"/>
    <property type="project" value="UniProtKB-KW"/>
</dbReference>
<dbReference type="Proteomes" id="UP000575480">
    <property type="component" value="Unassembled WGS sequence"/>
</dbReference>
<keyword evidence="4" id="KW-0699">rRNA-binding</keyword>
<evidence type="ECO:0000313" key="13">
    <source>
        <dbReference type="Proteomes" id="UP000535457"/>
    </source>
</evidence>
<protein>
    <recommendedName>
        <fullName evidence="4">Large ribosomal subunit protein uL23</fullName>
    </recommendedName>
</protein>
<evidence type="ECO:0000313" key="5">
    <source>
        <dbReference type="EMBL" id="NWJ20707.1"/>
    </source>
</evidence>
<dbReference type="Proteomes" id="UP000587702">
    <property type="component" value="Unassembled WGS sequence"/>
</dbReference>
<comment type="similarity">
    <text evidence="1 4">Belongs to the universal ribosomal protein uL23 family.</text>
</comment>
<dbReference type="EMBL" id="JACATI010000008">
    <property type="protein sequence ID" value="NWJ20707.1"/>
    <property type="molecule type" value="Genomic_DNA"/>
</dbReference>
<keyword evidence="3 4" id="KW-0687">Ribonucleoprotein</keyword>
<dbReference type="GO" id="GO:0003735">
    <property type="term" value="F:structural constituent of ribosome"/>
    <property type="evidence" value="ECO:0007669"/>
    <property type="project" value="InterPro"/>
</dbReference>
<sequence length="88" mass="9863">MNVEQANKIIVKPHITEKTFAMVENESKVCFIVHLSASKPQIAEAVKILYNENVTHVNTARTIYGKKAFVKFETTAKARDLATKIGML</sequence>